<dbReference type="PANTHER" id="PTHR11239">
    <property type="entry name" value="DNA-DIRECTED RNA POLYMERASE"/>
    <property type="match status" value="1"/>
</dbReference>
<dbReference type="STRING" id="500485.B6HSN1"/>
<keyword evidence="3 8" id="KW-0479">Metal-binding</keyword>
<dbReference type="Proteomes" id="UP000000724">
    <property type="component" value="Contig Pc00c22"/>
</dbReference>
<evidence type="ECO:0000256" key="4">
    <source>
        <dbReference type="ARBA" id="ARBA00022771"/>
    </source>
</evidence>
<evidence type="ECO:0000256" key="1">
    <source>
        <dbReference type="ARBA" id="ARBA00004604"/>
    </source>
</evidence>
<dbReference type="InterPro" id="IPR012164">
    <property type="entry name" value="Rpa12/Rpb9/Rpc10/TFS"/>
</dbReference>
<dbReference type="PROSITE" id="PS51133">
    <property type="entry name" value="ZF_TFIIS_2"/>
    <property type="match status" value="1"/>
</dbReference>
<comment type="subcellular location">
    <subcellularLocation>
        <location evidence="1">Nucleus</location>
        <location evidence="1">Nucleolus</location>
    </subcellularLocation>
</comment>
<evidence type="ECO:0000256" key="9">
    <source>
        <dbReference type="PIRSR" id="PIRSR005586-2"/>
    </source>
</evidence>
<feature type="binding site" evidence="8">
    <location>
        <position position="22"/>
    </location>
    <ligand>
        <name>Zn(2+)</name>
        <dbReference type="ChEBI" id="CHEBI:29105"/>
        <label>1</label>
    </ligand>
</feature>
<feature type="binding site" evidence="8">
    <location>
        <position position="25"/>
    </location>
    <ligand>
        <name>Zn(2+)</name>
        <dbReference type="ChEBI" id="CHEBI:29105"/>
        <label>1</label>
    </ligand>
</feature>
<dbReference type="OrthoDB" id="10056816at2759"/>
<dbReference type="InterPro" id="IPR001222">
    <property type="entry name" value="Znf_TFIIS"/>
</dbReference>
<evidence type="ECO:0000256" key="2">
    <source>
        <dbReference type="ARBA" id="ARBA00022478"/>
    </source>
</evidence>
<dbReference type="Pfam" id="PF01096">
    <property type="entry name" value="Zn_ribbon_TFIIS"/>
    <property type="match status" value="1"/>
</dbReference>
<keyword evidence="6 7" id="KW-0539">Nucleus</keyword>
<keyword evidence="4 9" id="KW-0863">Zinc-finger</keyword>
<organism evidence="11 12">
    <name type="scientific">Penicillium rubens (strain ATCC 28089 / DSM 1075 / NRRL 1951 / Wisconsin 54-1255)</name>
    <name type="common">Penicillium chrysogenum</name>
    <dbReference type="NCBI Taxonomy" id="500485"/>
    <lineage>
        <taxon>Eukaryota</taxon>
        <taxon>Fungi</taxon>
        <taxon>Dikarya</taxon>
        <taxon>Ascomycota</taxon>
        <taxon>Pezizomycotina</taxon>
        <taxon>Eurotiomycetes</taxon>
        <taxon>Eurotiomycetidae</taxon>
        <taxon>Eurotiales</taxon>
        <taxon>Aspergillaceae</taxon>
        <taxon>Penicillium</taxon>
        <taxon>Penicillium chrysogenum species complex</taxon>
    </lineage>
</organism>
<feature type="binding site" evidence="8">
    <location>
        <position position="103"/>
    </location>
    <ligand>
        <name>Zn(2+)</name>
        <dbReference type="ChEBI" id="CHEBI:29105"/>
        <label>2</label>
    </ligand>
</feature>
<name>B6HSN1_PENRW</name>
<evidence type="ECO:0000256" key="5">
    <source>
        <dbReference type="ARBA" id="ARBA00022833"/>
    </source>
</evidence>
<comment type="similarity">
    <text evidence="7">Belongs to the archaeal rpoM/eukaryotic RPA12/RPB9/RPC11 RNA polymerase family.</text>
</comment>
<dbReference type="GO" id="GO:0006363">
    <property type="term" value="P:termination of RNA polymerase I transcription"/>
    <property type="evidence" value="ECO:0007669"/>
    <property type="project" value="TreeGrafter"/>
</dbReference>
<dbReference type="GO" id="GO:0003676">
    <property type="term" value="F:nucleic acid binding"/>
    <property type="evidence" value="ECO:0007669"/>
    <property type="project" value="InterPro"/>
</dbReference>
<dbReference type="EMBL" id="AM920437">
    <property type="protein sequence ID" value="CAP97705.1"/>
    <property type="molecule type" value="Genomic_DNA"/>
</dbReference>
<feature type="binding site" evidence="8">
    <location>
        <position position="75"/>
    </location>
    <ligand>
        <name>Zn(2+)</name>
        <dbReference type="ChEBI" id="CHEBI:29105"/>
        <label>2</label>
    </ligand>
</feature>
<keyword evidence="2 7" id="KW-0240">DNA-directed RNA polymerase</keyword>
<dbReference type="OMA" id="DHICTKC"/>
<feature type="binding site" evidence="8">
    <location>
        <position position="8"/>
    </location>
    <ligand>
        <name>Zn(2+)</name>
        <dbReference type="ChEBI" id="CHEBI:29105"/>
        <label>1</label>
    </ligand>
</feature>
<evidence type="ECO:0000256" key="7">
    <source>
        <dbReference type="PIRNR" id="PIRNR005586"/>
    </source>
</evidence>
<dbReference type="AlphaFoldDB" id="B6HSN1"/>
<dbReference type="eggNOG" id="KOG2907">
    <property type="taxonomic scope" value="Eukaryota"/>
</dbReference>
<evidence type="ECO:0000259" key="10">
    <source>
        <dbReference type="PROSITE" id="PS51133"/>
    </source>
</evidence>
<feature type="binding site" evidence="8">
    <location>
        <position position="106"/>
    </location>
    <ligand>
        <name>Zn(2+)</name>
        <dbReference type="ChEBI" id="CHEBI:29105"/>
        <label>2</label>
    </ligand>
</feature>
<keyword evidence="12" id="KW-1185">Reference proteome</keyword>
<dbReference type="PANTHER" id="PTHR11239:SF14">
    <property type="entry name" value="DNA-DIRECTED RNA POLYMERASE I SUBUNIT RPA12"/>
    <property type="match status" value="1"/>
</dbReference>
<dbReference type="KEGG" id="pcs:N7525_005801"/>
<dbReference type="VEuPathDB" id="FungiDB:PCH_Pc22g04170"/>
<evidence type="ECO:0000256" key="6">
    <source>
        <dbReference type="ARBA" id="ARBA00023242"/>
    </source>
</evidence>
<keyword evidence="7" id="KW-0804">Transcription</keyword>
<reference evidence="11 12" key="1">
    <citation type="journal article" date="2008" name="Nat. Biotechnol.">
        <title>Genome sequencing and analysis of the filamentous fungus Penicillium chrysogenum.</title>
        <authorList>
            <person name="van den Berg M.A."/>
            <person name="Albang R."/>
            <person name="Albermann K."/>
            <person name="Badger J.H."/>
            <person name="Daran J.-M."/>
            <person name="Driessen A.J.M."/>
            <person name="Garcia-Estrada C."/>
            <person name="Fedorova N.D."/>
            <person name="Harris D.M."/>
            <person name="Heijne W.H.M."/>
            <person name="Joardar V.S."/>
            <person name="Kiel J.A.K.W."/>
            <person name="Kovalchuk A."/>
            <person name="Martin J.F."/>
            <person name="Nierman W.C."/>
            <person name="Nijland J.G."/>
            <person name="Pronk J.T."/>
            <person name="Roubos J.A."/>
            <person name="van der Klei I.J."/>
            <person name="van Peij N.N.M.E."/>
            <person name="Veenhuis M."/>
            <person name="von Doehren H."/>
            <person name="Wagner C."/>
            <person name="Wortman J.R."/>
            <person name="Bovenberg R.A.L."/>
        </authorList>
    </citation>
    <scope>NUCLEOTIDE SEQUENCE [LARGE SCALE GENOMIC DNA]</scope>
    <source>
        <strain evidence="12">ATCC 28089 / DSM 1075 / NRRL 1951 / Wisconsin 54-1255</strain>
    </source>
</reference>
<dbReference type="BioCyc" id="PCHR:PC22G04170-MONOMER"/>
<feature type="domain" description="TFIIS-type" evidence="10">
    <location>
        <begin position="71"/>
        <end position="111"/>
    </location>
</feature>
<accession>B6HSN1</accession>
<evidence type="ECO:0000256" key="8">
    <source>
        <dbReference type="PIRSR" id="PIRSR005586-1"/>
    </source>
</evidence>
<comment type="function">
    <text evidence="7">DNA-dependent RNA polymerase catalyzes the transcription of DNA into RNA using the four ribonucleoside triphosphates as substrates.</text>
</comment>
<dbReference type="GO" id="GO:0005736">
    <property type="term" value="C:RNA polymerase I complex"/>
    <property type="evidence" value="ECO:0007669"/>
    <property type="project" value="TreeGrafter"/>
</dbReference>
<evidence type="ECO:0000256" key="3">
    <source>
        <dbReference type="ARBA" id="ARBA00022723"/>
    </source>
</evidence>
<feature type="binding site" evidence="8">
    <location>
        <position position="5"/>
    </location>
    <ligand>
        <name>Zn(2+)</name>
        <dbReference type="ChEBI" id="CHEBI:29105"/>
        <label>1</label>
    </ligand>
</feature>
<dbReference type="HOGENOM" id="CLU_093932_1_1_1"/>
<dbReference type="Gene3D" id="2.20.25.10">
    <property type="match status" value="1"/>
</dbReference>
<gene>
    <name evidence="11" type="ORF">Pc22g04170</name>
    <name evidence="11" type="ORF">PCH_Pc22g04170</name>
</gene>
<dbReference type="GO" id="GO:0008270">
    <property type="term" value="F:zinc ion binding"/>
    <property type="evidence" value="ECO:0007669"/>
    <property type="project" value="UniProtKB-KW"/>
</dbReference>
<dbReference type="InterPro" id="IPR034004">
    <property type="entry name" value="Zn_ribbon_RPA12_C"/>
</dbReference>
<dbReference type="SUPFAM" id="SSF57783">
    <property type="entry name" value="Zinc beta-ribbon"/>
    <property type="match status" value="1"/>
</dbReference>
<dbReference type="PIRSF" id="PIRSF005586">
    <property type="entry name" value="RNApol_RpoM"/>
    <property type="match status" value="1"/>
</dbReference>
<feature type="binding site" evidence="8">
    <location>
        <position position="78"/>
    </location>
    <ligand>
        <name>Zn(2+)</name>
        <dbReference type="ChEBI" id="CHEBI:29105"/>
        <label>2</label>
    </ligand>
</feature>
<proteinExistence type="inferred from homology"/>
<protein>
    <recommendedName>
        <fullName evidence="7">DNA-directed RNA polymerase subunit</fullName>
    </recommendedName>
</protein>
<dbReference type="GO" id="GO:0003899">
    <property type="term" value="F:DNA-directed RNA polymerase activity"/>
    <property type="evidence" value="ECO:0007669"/>
    <property type="project" value="InterPro"/>
</dbReference>
<dbReference type="SMART" id="SM00440">
    <property type="entry name" value="ZnF_C2C2"/>
    <property type="match status" value="1"/>
</dbReference>
<sequence length="124" mass="13748">MVQFCEDCGHLLPVSSAEQIPCELCGKSTKNTILTDVQISSSTNFPSRLRTKLLSKTQVVSQKDLGDGPITDMECPQCSNSKATWTEAQLRSADEGSTIFYCCTKCRHRYAASKMPQPLAHRLF</sequence>
<feature type="zinc finger region" description="C4-type" evidence="9">
    <location>
        <begin position="5"/>
        <end position="25"/>
    </location>
</feature>
<dbReference type="CDD" id="cd10507">
    <property type="entry name" value="Zn-ribbon_RPA12"/>
    <property type="match status" value="1"/>
</dbReference>
<keyword evidence="5 8" id="KW-0862">Zinc</keyword>
<dbReference type="GeneID" id="8306176"/>
<evidence type="ECO:0000313" key="11">
    <source>
        <dbReference type="EMBL" id="CAP97705.1"/>
    </source>
</evidence>
<evidence type="ECO:0000313" key="12">
    <source>
        <dbReference type="Proteomes" id="UP000000724"/>
    </source>
</evidence>